<dbReference type="AlphaFoldDB" id="A0A382SHN1"/>
<organism evidence="2">
    <name type="scientific">marine metagenome</name>
    <dbReference type="NCBI Taxonomy" id="408172"/>
    <lineage>
        <taxon>unclassified sequences</taxon>
        <taxon>metagenomes</taxon>
        <taxon>ecological metagenomes</taxon>
    </lineage>
</organism>
<dbReference type="EMBL" id="UINC01128992">
    <property type="protein sequence ID" value="SVD09102.1"/>
    <property type="molecule type" value="Genomic_DNA"/>
</dbReference>
<feature type="transmembrane region" description="Helical" evidence="1">
    <location>
        <begin position="19"/>
        <end position="37"/>
    </location>
</feature>
<feature type="non-terminal residue" evidence="2">
    <location>
        <position position="1"/>
    </location>
</feature>
<keyword evidence="1" id="KW-1133">Transmembrane helix</keyword>
<accession>A0A382SHN1</accession>
<feature type="non-terminal residue" evidence="2">
    <location>
        <position position="63"/>
    </location>
</feature>
<keyword evidence="1" id="KW-0472">Membrane</keyword>
<evidence type="ECO:0000256" key="1">
    <source>
        <dbReference type="SAM" id="Phobius"/>
    </source>
</evidence>
<sequence>MNSNLQNAKLEPLWHTNKIVIALIFFLVASLLFFPFINPSNFQLHLMIMIFMYAVMAQSWNVI</sequence>
<protein>
    <submittedName>
        <fullName evidence="2">Uncharacterized protein</fullName>
    </submittedName>
</protein>
<proteinExistence type="predicted"/>
<evidence type="ECO:0000313" key="2">
    <source>
        <dbReference type="EMBL" id="SVD09102.1"/>
    </source>
</evidence>
<keyword evidence="1" id="KW-0812">Transmembrane</keyword>
<gene>
    <name evidence="2" type="ORF">METZ01_LOCUS361956</name>
</gene>
<reference evidence="2" key="1">
    <citation type="submission" date="2018-05" db="EMBL/GenBank/DDBJ databases">
        <authorList>
            <person name="Lanie J.A."/>
            <person name="Ng W.-L."/>
            <person name="Kazmierczak K.M."/>
            <person name="Andrzejewski T.M."/>
            <person name="Davidsen T.M."/>
            <person name="Wayne K.J."/>
            <person name="Tettelin H."/>
            <person name="Glass J.I."/>
            <person name="Rusch D."/>
            <person name="Podicherti R."/>
            <person name="Tsui H.-C.T."/>
            <person name="Winkler M.E."/>
        </authorList>
    </citation>
    <scope>NUCLEOTIDE SEQUENCE</scope>
</reference>
<name>A0A382SHN1_9ZZZZ</name>